<dbReference type="PANTHER" id="PTHR22955:SF65">
    <property type="entry name" value="INTEGRASE CATALYTIC DOMAIN-CONTAINING PROTEIN"/>
    <property type="match status" value="1"/>
</dbReference>
<dbReference type="InterPro" id="IPR008042">
    <property type="entry name" value="Retrotrans_Pao"/>
</dbReference>
<dbReference type="OrthoDB" id="6369924at2759"/>
<evidence type="ECO:0000313" key="1">
    <source>
        <dbReference type="EMBL" id="CAF3001121.1"/>
    </source>
</evidence>
<accession>A0A7R8HC70</accession>
<dbReference type="EMBL" id="HG994586">
    <property type="protein sequence ID" value="CAF3001121.1"/>
    <property type="molecule type" value="Genomic_DNA"/>
</dbReference>
<evidence type="ECO:0000313" key="2">
    <source>
        <dbReference type="Proteomes" id="UP000675881"/>
    </source>
</evidence>
<organism evidence="1 2">
    <name type="scientific">Lepeophtheirus salmonis</name>
    <name type="common">Salmon louse</name>
    <name type="synonym">Caligus salmonis</name>
    <dbReference type="NCBI Taxonomy" id="72036"/>
    <lineage>
        <taxon>Eukaryota</taxon>
        <taxon>Metazoa</taxon>
        <taxon>Ecdysozoa</taxon>
        <taxon>Arthropoda</taxon>
        <taxon>Crustacea</taxon>
        <taxon>Multicrustacea</taxon>
        <taxon>Hexanauplia</taxon>
        <taxon>Copepoda</taxon>
        <taxon>Siphonostomatoida</taxon>
        <taxon>Caligidae</taxon>
        <taxon>Lepeophtheirus</taxon>
    </lineage>
</organism>
<dbReference type="Pfam" id="PF05380">
    <property type="entry name" value="Peptidase_A17"/>
    <property type="match status" value="1"/>
</dbReference>
<proteinExistence type="predicted"/>
<reference evidence="1" key="1">
    <citation type="submission" date="2021-02" db="EMBL/GenBank/DDBJ databases">
        <authorList>
            <person name="Bekaert M."/>
        </authorList>
    </citation>
    <scope>NUCLEOTIDE SEQUENCE</scope>
    <source>
        <strain evidence="1">IoA-00</strain>
    </source>
</reference>
<protein>
    <submittedName>
        <fullName evidence="1">(salmon louse) hypothetical protein</fullName>
    </submittedName>
</protein>
<sequence length="374" mass="42725">MESTLTDEETPIDGNNIELIQERMRTKVVPLLEEGTDDNIRTNDSDGFRLGGEAYMSCCSNHSRLEEAFVKNTEFLNHMVKELVETKRESKSSKTSVLETIDAASVMNETAMQALWIHALPNSYQEELRVSSTIKEAFDKFERTIMEQNVLKEIRAEFQKIRRIEDGYSEQKKSLALSIERFRDRMGRISQAEYVDKGLLIVESESENIRIDTSDIWRPIPDLSQSAVRFIAEKYANEYPEARRVLFEDTYVYDIATSVESDEVASKIMIDVDCVLHCAIARIWDPLGIIAPVLIELRIAFQSLWGQGIDWDTVLEEKEAELWKTKIKSLELLKEVQIIRSLGPKNIVGSPEIHGFADGGAYGACVFVRWRLGD</sequence>
<gene>
    <name evidence="1" type="ORF">LSAA_13205</name>
</gene>
<dbReference type="AlphaFoldDB" id="A0A7R8HC70"/>
<name>A0A7R8HC70_LEPSM</name>
<keyword evidence="2" id="KW-1185">Reference proteome</keyword>
<dbReference type="Proteomes" id="UP000675881">
    <property type="component" value="Chromosome 7"/>
</dbReference>
<dbReference type="PANTHER" id="PTHR22955">
    <property type="entry name" value="RETROTRANSPOSON"/>
    <property type="match status" value="1"/>
</dbReference>